<accession>A0A1Q3E047</accession>
<feature type="compositionally biased region" description="Low complexity" evidence="1">
    <location>
        <begin position="8"/>
        <end position="19"/>
    </location>
</feature>
<dbReference type="Proteomes" id="UP000188533">
    <property type="component" value="Unassembled WGS sequence"/>
</dbReference>
<reference evidence="2 3" key="2">
    <citation type="submission" date="2017-02" db="EMBL/GenBank/DDBJ databases">
        <title>A genome survey and senescence transcriptome analysis in Lentinula edodes.</title>
        <authorList>
            <person name="Sakamoto Y."/>
            <person name="Nakade K."/>
            <person name="Sato S."/>
            <person name="Yoshida Y."/>
            <person name="Miyazaki K."/>
            <person name="Natsume S."/>
            <person name="Konno N."/>
        </authorList>
    </citation>
    <scope>NUCLEOTIDE SEQUENCE [LARGE SCALE GENOMIC DNA]</scope>
    <source>
        <strain evidence="2 3">NBRC 111202</strain>
    </source>
</reference>
<name>A0A1Q3E047_LENED</name>
<feature type="region of interest" description="Disordered" evidence="1">
    <location>
        <begin position="1"/>
        <end position="25"/>
    </location>
</feature>
<sequence length="226" mass="24673">MANHVYSRRSTTNNSRTSSLQYRSNPTVGYGARDFKVEQGVVQEGAFCAVSGSQFIRTNGVSSNTRSCVHLPAYPRRIPLDEGTFDIPTPSVLLAFRRHNRHSLAHPPGITFRKGSFCAVSRRTFITRRTRRGTVSVSEDNMSPTARFVLRNQSRLPPAKGYTSRGTLSFASGSHSAIDSGQRGTGPYAPNVLMGAEGFRSEGGIFEAGSLCAVDGDQAFIEELEY</sequence>
<keyword evidence="3" id="KW-1185">Reference proteome</keyword>
<organism evidence="2 3">
    <name type="scientific">Lentinula edodes</name>
    <name type="common">Shiitake mushroom</name>
    <name type="synonym">Lentinus edodes</name>
    <dbReference type="NCBI Taxonomy" id="5353"/>
    <lineage>
        <taxon>Eukaryota</taxon>
        <taxon>Fungi</taxon>
        <taxon>Dikarya</taxon>
        <taxon>Basidiomycota</taxon>
        <taxon>Agaricomycotina</taxon>
        <taxon>Agaricomycetes</taxon>
        <taxon>Agaricomycetidae</taxon>
        <taxon>Agaricales</taxon>
        <taxon>Marasmiineae</taxon>
        <taxon>Omphalotaceae</taxon>
        <taxon>Lentinula</taxon>
    </lineage>
</organism>
<evidence type="ECO:0000313" key="2">
    <source>
        <dbReference type="EMBL" id="GAW00379.1"/>
    </source>
</evidence>
<evidence type="ECO:0000256" key="1">
    <source>
        <dbReference type="SAM" id="MobiDB-lite"/>
    </source>
</evidence>
<dbReference type="AlphaFoldDB" id="A0A1Q3E047"/>
<gene>
    <name evidence="2" type="ORF">LENED_001895</name>
</gene>
<comment type="caution">
    <text evidence="2">The sequence shown here is derived from an EMBL/GenBank/DDBJ whole genome shotgun (WGS) entry which is preliminary data.</text>
</comment>
<protein>
    <submittedName>
        <fullName evidence="2">Uncharacterized protein</fullName>
    </submittedName>
</protein>
<reference evidence="2 3" key="1">
    <citation type="submission" date="2016-08" db="EMBL/GenBank/DDBJ databases">
        <authorList>
            <consortium name="Lentinula edodes genome sequencing consortium"/>
            <person name="Sakamoto Y."/>
            <person name="Nakade K."/>
            <person name="Sato S."/>
            <person name="Yoshida Y."/>
            <person name="Miyazaki K."/>
            <person name="Natsume S."/>
            <person name="Konno N."/>
        </authorList>
    </citation>
    <scope>NUCLEOTIDE SEQUENCE [LARGE SCALE GENOMIC DNA]</scope>
    <source>
        <strain evidence="2 3">NBRC 111202</strain>
    </source>
</reference>
<dbReference type="EMBL" id="BDGU01000030">
    <property type="protein sequence ID" value="GAW00379.1"/>
    <property type="molecule type" value="Genomic_DNA"/>
</dbReference>
<evidence type="ECO:0000313" key="3">
    <source>
        <dbReference type="Proteomes" id="UP000188533"/>
    </source>
</evidence>
<proteinExistence type="predicted"/>